<evidence type="ECO:0000256" key="7">
    <source>
        <dbReference type="ARBA" id="ARBA00026021"/>
    </source>
</evidence>
<proteinExistence type="inferred from homology"/>
<keyword evidence="12" id="KW-0560">Oxidoreductase</keyword>
<gene>
    <name evidence="12" type="primary">nuoE</name>
    <name evidence="12" type="ORF">FGL86_04980</name>
</gene>
<evidence type="ECO:0000256" key="11">
    <source>
        <dbReference type="ARBA" id="ARBA00047712"/>
    </source>
</evidence>
<evidence type="ECO:0000256" key="5">
    <source>
        <dbReference type="ARBA" id="ARBA00023004"/>
    </source>
</evidence>
<dbReference type="Pfam" id="PF01257">
    <property type="entry name" value="2Fe-2S_thioredx"/>
    <property type="match status" value="1"/>
</dbReference>
<keyword evidence="6" id="KW-0411">Iron-sulfur</keyword>
<comment type="catalytic activity">
    <reaction evidence="11">
        <text>a quinone + NADH + 5 H(+)(in) = a quinol + NAD(+) + 4 H(+)(out)</text>
        <dbReference type="Rhea" id="RHEA:57888"/>
        <dbReference type="ChEBI" id="CHEBI:15378"/>
        <dbReference type="ChEBI" id="CHEBI:24646"/>
        <dbReference type="ChEBI" id="CHEBI:57540"/>
        <dbReference type="ChEBI" id="CHEBI:57945"/>
        <dbReference type="ChEBI" id="CHEBI:132124"/>
    </reaction>
</comment>
<dbReference type="OrthoDB" id="9807941at2"/>
<dbReference type="Gene3D" id="3.40.30.10">
    <property type="entry name" value="Glutaredoxin"/>
    <property type="match status" value="1"/>
</dbReference>
<dbReference type="FunFam" id="1.10.10.1590:FF:000001">
    <property type="entry name" value="NADH-quinone oxidoreductase subunit E"/>
    <property type="match status" value="1"/>
</dbReference>
<comment type="similarity">
    <text evidence="1">Belongs to the complex I 24 kDa subunit family.</text>
</comment>
<dbReference type="NCBIfam" id="TIGR01958">
    <property type="entry name" value="nuoE_fam"/>
    <property type="match status" value="1"/>
</dbReference>
<keyword evidence="5" id="KW-0408">Iron</keyword>
<evidence type="ECO:0000313" key="13">
    <source>
        <dbReference type="Proteomes" id="UP000321272"/>
    </source>
</evidence>
<accession>A0A5B8SN60</accession>
<evidence type="ECO:0000256" key="8">
    <source>
        <dbReference type="ARBA" id="ARBA00031580"/>
    </source>
</evidence>
<dbReference type="SUPFAM" id="SSF52833">
    <property type="entry name" value="Thioredoxin-like"/>
    <property type="match status" value="1"/>
</dbReference>
<reference evidence="12 13" key="1">
    <citation type="submission" date="2019-06" db="EMBL/GenBank/DDBJ databases">
        <title>Genome analyses of bacteria isolated from kimchi.</title>
        <authorList>
            <person name="Lee S."/>
            <person name="Ahn S."/>
            <person name="Roh S."/>
        </authorList>
    </citation>
    <scope>NUCLEOTIDE SEQUENCE [LARGE SCALE GENOMIC DNA]</scope>
    <source>
        <strain evidence="12 13">CBA4606</strain>
    </source>
</reference>
<keyword evidence="13" id="KW-1185">Reference proteome</keyword>
<dbReference type="PROSITE" id="PS01099">
    <property type="entry name" value="COMPLEX1_24K"/>
    <property type="match status" value="1"/>
</dbReference>
<dbReference type="FunFam" id="3.40.30.10:FF:000015">
    <property type="entry name" value="NADH-quinone oxidoreductase subunit E"/>
    <property type="match status" value="1"/>
</dbReference>
<evidence type="ECO:0000256" key="9">
    <source>
        <dbReference type="ARBA" id="ARBA00032788"/>
    </source>
</evidence>
<dbReference type="Gene3D" id="1.10.10.1590">
    <property type="entry name" value="NADH-quinone oxidoreductase subunit E"/>
    <property type="match status" value="1"/>
</dbReference>
<dbReference type="CDD" id="cd03064">
    <property type="entry name" value="TRX_Fd_NuoE"/>
    <property type="match status" value="1"/>
</dbReference>
<keyword evidence="3" id="KW-0001">2Fe-2S</keyword>
<evidence type="ECO:0000313" key="12">
    <source>
        <dbReference type="EMBL" id="QEA38499.1"/>
    </source>
</evidence>
<dbReference type="AlphaFoldDB" id="A0A5B8SN60"/>
<evidence type="ECO:0000256" key="4">
    <source>
        <dbReference type="ARBA" id="ARBA00022723"/>
    </source>
</evidence>
<dbReference type="EMBL" id="CP042382">
    <property type="protein sequence ID" value="QEA38499.1"/>
    <property type="molecule type" value="Genomic_DNA"/>
</dbReference>
<dbReference type="NCBIfam" id="NF005722">
    <property type="entry name" value="PRK07539.1-2"/>
    <property type="match status" value="1"/>
</dbReference>
<dbReference type="GO" id="GO:0046872">
    <property type="term" value="F:metal ion binding"/>
    <property type="evidence" value="ECO:0007669"/>
    <property type="project" value="UniProtKB-KW"/>
</dbReference>
<comment type="subunit">
    <text evidence="7">Composed of 13 different subunits. Subunits NuoCD, E, F, and G constitute the peripheral sector of the complex.</text>
</comment>
<dbReference type="GO" id="GO:0003954">
    <property type="term" value="F:NADH dehydrogenase activity"/>
    <property type="evidence" value="ECO:0007669"/>
    <property type="project" value="TreeGrafter"/>
</dbReference>
<dbReference type="Proteomes" id="UP000321272">
    <property type="component" value="Chromosome"/>
</dbReference>
<evidence type="ECO:0000256" key="1">
    <source>
        <dbReference type="ARBA" id="ARBA00010643"/>
    </source>
</evidence>
<dbReference type="InterPro" id="IPR002023">
    <property type="entry name" value="NuoE-like"/>
</dbReference>
<keyword evidence="4" id="KW-0479">Metal-binding</keyword>
<dbReference type="PANTHER" id="PTHR10371:SF3">
    <property type="entry name" value="NADH DEHYDROGENASE [UBIQUINONE] FLAVOPROTEIN 2, MITOCHONDRIAL"/>
    <property type="match status" value="1"/>
</dbReference>
<evidence type="ECO:0000256" key="2">
    <source>
        <dbReference type="ARBA" id="ARBA00019898"/>
    </source>
</evidence>
<dbReference type="GO" id="GO:0051537">
    <property type="term" value="F:2 iron, 2 sulfur cluster binding"/>
    <property type="evidence" value="ECO:0007669"/>
    <property type="project" value="UniProtKB-KW"/>
</dbReference>
<evidence type="ECO:0000256" key="10">
    <source>
        <dbReference type="ARBA" id="ARBA00034078"/>
    </source>
</evidence>
<dbReference type="InterPro" id="IPR041921">
    <property type="entry name" value="NuoE_N"/>
</dbReference>
<evidence type="ECO:0000256" key="3">
    <source>
        <dbReference type="ARBA" id="ARBA00022714"/>
    </source>
</evidence>
<dbReference type="InterPro" id="IPR042128">
    <property type="entry name" value="NuoE_dom"/>
</dbReference>
<dbReference type="RefSeq" id="WP_147183564.1">
    <property type="nucleotide sequence ID" value="NZ_CP042382.1"/>
</dbReference>
<sequence>MSDTQMSDTRSSAVAVATAAGNIATDGDGFVLHGDDRRAMLTERDHYEQPQAACIEALKIVQKRHGWVPDGAIPAIAETLGIGPADVEGVATFYSLIFRQPVGRHVILLCDSSSCFLTGYEELSDALSEQLGIRFGQTTEDNRFTLLPVCCLGACDRGPAMMIDEDTFGPIAPEDLSELLEAYP</sequence>
<protein>
    <recommendedName>
        <fullName evidence="2">NADH-quinone oxidoreductase subunit E</fullName>
    </recommendedName>
    <alternativeName>
        <fullName evidence="8">NADH dehydrogenase I subunit E</fullName>
    </alternativeName>
    <alternativeName>
        <fullName evidence="9">NDH-1 subunit E</fullName>
    </alternativeName>
</protein>
<comment type="cofactor">
    <cofactor evidence="10">
        <name>[2Fe-2S] cluster</name>
        <dbReference type="ChEBI" id="CHEBI:190135"/>
    </cofactor>
</comment>
<dbReference type="InterPro" id="IPR036249">
    <property type="entry name" value="Thioredoxin-like_sf"/>
</dbReference>
<name>A0A5B8SN60_9GAMM</name>
<organism evidence="12 13">
    <name type="scientific">Pistricoccus aurantiacus</name>
    <dbReference type="NCBI Taxonomy" id="1883414"/>
    <lineage>
        <taxon>Bacteria</taxon>
        <taxon>Pseudomonadati</taxon>
        <taxon>Pseudomonadota</taxon>
        <taxon>Gammaproteobacteria</taxon>
        <taxon>Oceanospirillales</taxon>
        <taxon>Halomonadaceae</taxon>
        <taxon>Pistricoccus</taxon>
    </lineage>
</organism>
<dbReference type="PANTHER" id="PTHR10371">
    <property type="entry name" value="NADH DEHYDROGENASE UBIQUINONE FLAVOPROTEIN 2, MITOCHONDRIAL"/>
    <property type="match status" value="1"/>
</dbReference>
<evidence type="ECO:0000256" key="6">
    <source>
        <dbReference type="ARBA" id="ARBA00023014"/>
    </source>
</evidence>
<dbReference type="KEGG" id="paur:FGL86_04980"/>